<dbReference type="PANTHER" id="PTHR34502:SF4">
    <property type="entry name" value="DUF6594 DOMAIN-CONTAINING PROTEIN"/>
    <property type="match status" value="1"/>
</dbReference>
<keyword evidence="4" id="KW-1185">Reference proteome</keyword>
<keyword evidence="1" id="KW-0812">Transmembrane</keyword>
<organism evidence="3 4">
    <name type="scientific">Periconia digitata</name>
    <dbReference type="NCBI Taxonomy" id="1303443"/>
    <lineage>
        <taxon>Eukaryota</taxon>
        <taxon>Fungi</taxon>
        <taxon>Dikarya</taxon>
        <taxon>Ascomycota</taxon>
        <taxon>Pezizomycotina</taxon>
        <taxon>Dothideomycetes</taxon>
        <taxon>Pleosporomycetidae</taxon>
        <taxon>Pleosporales</taxon>
        <taxon>Massarineae</taxon>
        <taxon>Periconiaceae</taxon>
        <taxon>Periconia</taxon>
    </lineage>
</organism>
<dbReference type="InterPro" id="IPR046529">
    <property type="entry name" value="DUF6594"/>
</dbReference>
<dbReference type="AlphaFoldDB" id="A0A9W4USM8"/>
<evidence type="ECO:0000259" key="2">
    <source>
        <dbReference type="Pfam" id="PF20237"/>
    </source>
</evidence>
<proteinExistence type="predicted"/>
<accession>A0A9W4USM8</accession>
<comment type="caution">
    <text evidence="3">The sequence shown here is derived from an EMBL/GenBank/DDBJ whole genome shotgun (WGS) entry which is preliminary data.</text>
</comment>
<evidence type="ECO:0000313" key="3">
    <source>
        <dbReference type="EMBL" id="CAI6341445.1"/>
    </source>
</evidence>
<feature type="transmembrane region" description="Helical" evidence="1">
    <location>
        <begin position="224"/>
        <end position="245"/>
    </location>
</feature>
<feature type="transmembrane region" description="Helical" evidence="1">
    <location>
        <begin position="282"/>
        <end position="303"/>
    </location>
</feature>
<dbReference type="Proteomes" id="UP001152607">
    <property type="component" value="Unassembled WGS sequence"/>
</dbReference>
<dbReference type="Pfam" id="PF20237">
    <property type="entry name" value="DUF6594"/>
    <property type="match status" value="1"/>
</dbReference>
<gene>
    <name evidence="3" type="ORF">PDIGIT_LOCUS14642</name>
</gene>
<dbReference type="OrthoDB" id="3533814at2759"/>
<keyword evidence="1" id="KW-0472">Membrane</keyword>
<dbReference type="EMBL" id="CAOQHR010000012">
    <property type="protein sequence ID" value="CAI6341445.1"/>
    <property type="molecule type" value="Genomic_DNA"/>
</dbReference>
<evidence type="ECO:0000313" key="4">
    <source>
        <dbReference type="Proteomes" id="UP001152607"/>
    </source>
</evidence>
<feature type="domain" description="DUF6594" evidence="2">
    <location>
        <begin position="11"/>
        <end position="294"/>
    </location>
</feature>
<protein>
    <recommendedName>
        <fullName evidence="2">DUF6594 domain-containing protein</fullName>
    </recommendedName>
</protein>
<dbReference type="PANTHER" id="PTHR34502">
    <property type="entry name" value="DUF6594 DOMAIN-CONTAINING PROTEIN-RELATED"/>
    <property type="match status" value="1"/>
</dbReference>
<evidence type="ECO:0000256" key="1">
    <source>
        <dbReference type="SAM" id="Phobius"/>
    </source>
</evidence>
<keyword evidence="1" id="KW-1133">Transmembrane helix</keyword>
<sequence length="307" mass="33822">MQTPTRLRGIPTLSTFIGSDTDALIFRKFSVLAARNLLHLQSRINELESQLDDLDASDVEAAKSNPHVSDCARAYDELQDAAAQFREGKVVEGEEEAMRKFYENAHERVRLHGEISSALHRYRKALLDEHRIQTLPSPSSTALSTFKRILRPAKQTPLLTGYDGKIADRTSDLVALGQPGEDDRLSRFLRYTCGYCLRDRKLTASRSSSPEAKIYYYPPRRVQMLSYSVSVIFCGILLVGAMACLGAIERRSWKLRIAMVSVFTGLFAVVVGLLSGARRAEVFGATAAYAAVLVVFVGSNVGVGNGG</sequence>
<name>A0A9W4USM8_9PLEO</name>
<feature type="transmembrane region" description="Helical" evidence="1">
    <location>
        <begin position="257"/>
        <end position="276"/>
    </location>
</feature>
<reference evidence="3" key="1">
    <citation type="submission" date="2023-01" db="EMBL/GenBank/DDBJ databases">
        <authorList>
            <person name="Van Ghelder C."/>
            <person name="Rancurel C."/>
        </authorList>
    </citation>
    <scope>NUCLEOTIDE SEQUENCE</scope>
    <source>
        <strain evidence="3">CNCM I-4278</strain>
    </source>
</reference>